<dbReference type="Gene3D" id="2.40.160.70">
    <property type="entry name" value="outer membrane protein from Thermus thermophilus HB27"/>
    <property type="match status" value="1"/>
</dbReference>
<feature type="chain" id="PRO_5011247967" description="Outer membrane protein beta-barrel domain-containing protein" evidence="1">
    <location>
        <begin position="19"/>
        <end position="219"/>
    </location>
</feature>
<accession>A0A221SXD8</accession>
<evidence type="ECO:0000313" key="3">
    <source>
        <dbReference type="Proteomes" id="UP000259030"/>
    </source>
</evidence>
<dbReference type="Proteomes" id="UP000259030">
    <property type="component" value="Chromosome"/>
</dbReference>
<evidence type="ECO:0000313" key="2">
    <source>
        <dbReference type="EMBL" id="ASN81312.1"/>
    </source>
</evidence>
<proteinExistence type="predicted"/>
<dbReference type="EMBL" id="CP021081">
    <property type="protein sequence ID" value="ASN81312.1"/>
    <property type="molecule type" value="Genomic_DNA"/>
</dbReference>
<dbReference type="AlphaFoldDB" id="A0A221SXD8"/>
<protein>
    <recommendedName>
        <fullName evidence="4">Outer membrane protein beta-barrel domain-containing protein</fullName>
    </recommendedName>
</protein>
<name>A0A221SXD8_9DEIO</name>
<gene>
    <name evidence="2" type="ORF">DFI_10065</name>
</gene>
<reference evidence="2 3" key="1">
    <citation type="submission" date="2017-05" db="EMBL/GenBank/DDBJ databases">
        <title>The complete genome sequence of Deinococcus ficus isolated from the rhizosphere of the Ficus religiosa L. in Taiwan.</title>
        <authorList>
            <person name="Wu K.-M."/>
            <person name="Liao T.-L."/>
            <person name="Liu Y.-M."/>
            <person name="Young C.-C."/>
            <person name="Tsai S.-F."/>
        </authorList>
    </citation>
    <scope>NUCLEOTIDE SEQUENCE [LARGE SCALE GENOMIC DNA]</scope>
    <source>
        <strain evidence="2 3">CC-FR2-10</strain>
    </source>
</reference>
<dbReference type="STRING" id="317577.GCA_000419625_01898"/>
<feature type="signal peptide" evidence="1">
    <location>
        <begin position="1"/>
        <end position="18"/>
    </location>
</feature>
<sequence length="219" mass="22643">MKKTLLALAALAATTASAQTFTRPVELGLSAGYAGGLSGEAFVHAPYVYGPFGVKAGVSYANVGNFNYDRNSPNLVVAGASVYCQDVGGCSTSGSNLIIGLDGTYALGELSPGLDADLYAGVRYGMFNRSLTAFGDTTTYSMNSFGLGGGLMLGYAVNPGLSLFGDLGADYFFNSALTSTNSTDSVTVNPGDADYAALRSFTNMPNVNFKARVGVKFRL</sequence>
<keyword evidence="3" id="KW-1185">Reference proteome</keyword>
<organism evidence="2 3">
    <name type="scientific">Deinococcus ficus</name>
    <dbReference type="NCBI Taxonomy" id="317577"/>
    <lineage>
        <taxon>Bacteria</taxon>
        <taxon>Thermotogati</taxon>
        <taxon>Deinococcota</taxon>
        <taxon>Deinococci</taxon>
        <taxon>Deinococcales</taxon>
        <taxon>Deinococcaceae</taxon>
        <taxon>Deinococcus</taxon>
    </lineage>
</organism>
<dbReference type="KEGG" id="dfc:DFI_10065"/>
<evidence type="ECO:0000256" key="1">
    <source>
        <dbReference type="SAM" id="SignalP"/>
    </source>
</evidence>
<keyword evidence="1" id="KW-0732">Signal</keyword>
<dbReference type="RefSeq" id="WP_027463017.1">
    <property type="nucleotide sequence ID" value="NZ_CP021081.1"/>
</dbReference>
<evidence type="ECO:0008006" key="4">
    <source>
        <dbReference type="Google" id="ProtNLM"/>
    </source>
</evidence>